<dbReference type="NCBIfam" id="TIGR00309">
    <property type="entry name" value="V_ATPase_subD"/>
    <property type="match status" value="1"/>
</dbReference>
<evidence type="ECO:0000313" key="5">
    <source>
        <dbReference type="Proteomes" id="UP001516023"/>
    </source>
</evidence>
<evidence type="ECO:0000256" key="3">
    <source>
        <dbReference type="ARBA" id="ARBA00023065"/>
    </source>
</evidence>
<accession>A0ABD3PTP6</accession>
<dbReference type="Proteomes" id="UP001516023">
    <property type="component" value="Unassembled WGS sequence"/>
</dbReference>
<keyword evidence="2" id="KW-0813">Transport</keyword>
<keyword evidence="5" id="KW-1185">Reference proteome</keyword>
<organism evidence="4 5">
    <name type="scientific">Cyclotella cryptica</name>
    <dbReference type="NCBI Taxonomy" id="29204"/>
    <lineage>
        <taxon>Eukaryota</taxon>
        <taxon>Sar</taxon>
        <taxon>Stramenopiles</taxon>
        <taxon>Ochrophyta</taxon>
        <taxon>Bacillariophyta</taxon>
        <taxon>Coscinodiscophyceae</taxon>
        <taxon>Thalassiosirophycidae</taxon>
        <taxon>Stephanodiscales</taxon>
        <taxon>Stephanodiscaceae</taxon>
        <taxon>Cyclotella</taxon>
    </lineage>
</organism>
<sequence length="255" mass="27829">MSEVPPTRMNEQVFKGKKKAAQSGHGLLKKKADALKVKFRDYAKAIAETKSGMAADSSSAFFSLTQAEYAAGNFKQKVSEGSMTARVRVGAGIDNVAGVKLPVFTYYETGAATDNASLGLVGGGKKIQMVREKYSALLQNLIKLASLQTSFVTLDEAMKVTNRRVNALENVTIPKIEHVLAYISRELDELEREDFTRLKLVQSKKENDLKEEKRLKDLAEAEAKKAGKIVAPKKTGSDVDMTANFDAGDDADVVF</sequence>
<protein>
    <recommendedName>
        <fullName evidence="6">Vacuolar ATP synthase subunit D</fullName>
    </recommendedName>
</protein>
<name>A0ABD3PTP6_9STRA</name>
<gene>
    <name evidence="4" type="ORF">HJC23_009771</name>
</gene>
<dbReference type="Pfam" id="PF01813">
    <property type="entry name" value="ATP-synt_D"/>
    <property type="match status" value="1"/>
</dbReference>
<evidence type="ECO:0000256" key="1">
    <source>
        <dbReference type="ARBA" id="ARBA00005850"/>
    </source>
</evidence>
<proteinExistence type="inferred from homology"/>
<reference evidence="4 5" key="1">
    <citation type="journal article" date="2020" name="G3 (Bethesda)">
        <title>Improved Reference Genome for Cyclotella cryptica CCMP332, a Model for Cell Wall Morphogenesis, Salinity Adaptation, and Lipid Production in Diatoms (Bacillariophyta).</title>
        <authorList>
            <person name="Roberts W.R."/>
            <person name="Downey K.M."/>
            <person name="Ruck E.C."/>
            <person name="Traller J.C."/>
            <person name="Alverson A.J."/>
        </authorList>
    </citation>
    <scope>NUCLEOTIDE SEQUENCE [LARGE SCALE GENOMIC DNA]</scope>
    <source>
        <strain evidence="4 5">CCMP332</strain>
    </source>
</reference>
<evidence type="ECO:0000313" key="4">
    <source>
        <dbReference type="EMBL" id="KAL3790671.1"/>
    </source>
</evidence>
<evidence type="ECO:0000256" key="2">
    <source>
        <dbReference type="ARBA" id="ARBA00022448"/>
    </source>
</evidence>
<comment type="similarity">
    <text evidence="1">Belongs to the V-ATPase D subunit family.</text>
</comment>
<dbReference type="PANTHER" id="PTHR11671">
    <property type="entry name" value="V-TYPE ATP SYNTHASE SUBUNIT D"/>
    <property type="match status" value="1"/>
</dbReference>
<evidence type="ECO:0008006" key="6">
    <source>
        <dbReference type="Google" id="ProtNLM"/>
    </source>
</evidence>
<comment type="caution">
    <text evidence="4">The sequence shown here is derived from an EMBL/GenBank/DDBJ whole genome shotgun (WGS) entry which is preliminary data.</text>
</comment>
<dbReference type="EMBL" id="JABMIG020000124">
    <property type="protein sequence ID" value="KAL3790671.1"/>
    <property type="molecule type" value="Genomic_DNA"/>
</dbReference>
<keyword evidence="3" id="KW-0406">Ion transport</keyword>
<dbReference type="GO" id="GO:0006811">
    <property type="term" value="P:monoatomic ion transport"/>
    <property type="evidence" value="ECO:0007669"/>
    <property type="project" value="UniProtKB-KW"/>
</dbReference>
<dbReference type="AlphaFoldDB" id="A0ABD3PTP6"/>
<dbReference type="FunFam" id="1.10.287.3240:FF:000026">
    <property type="entry name" value="V-type h-atpase subunit"/>
    <property type="match status" value="1"/>
</dbReference>
<dbReference type="Gene3D" id="1.10.287.3240">
    <property type="match status" value="1"/>
</dbReference>
<dbReference type="InterPro" id="IPR002699">
    <property type="entry name" value="V_ATPase_D"/>
</dbReference>